<evidence type="ECO:0000259" key="1">
    <source>
        <dbReference type="Pfam" id="PF00149"/>
    </source>
</evidence>
<dbReference type="InterPro" id="IPR004843">
    <property type="entry name" value="Calcineurin-like_PHP"/>
</dbReference>
<dbReference type="AlphaFoldDB" id="A0AAC8Q977"/>
<reference evidence="3 5" key="2">
    <citation type="submission" date="2018-08" db="EMBL/GenBank/DDBJ databases">
        <title>Genomic Encyclopedia of Archaeal and Bacterial Type Strains, Phase II (KMG-II): from individual species to whole genera.</title>
        <authorList>
            <person name="Goeker M."/>
        </authorList>
    </citation>
    <scope>NUCLEOTIDE SEQUENCE [LARGE SCALE GENOMIC DNA]</scope>
    <source>
        <strain evidence="3 5">DSM 2261</strain>
    </source>
</reference>
<reference evidence="2 4" key="1">
    <citation type="submission" date="2015-05" db="EMBL/GenBank/DDBJ databases">
        <title>Genome assembly of Archangium gephyra DSM 2261.</title>
        <authorList>
            <person name="Sharma G."/>
            <person name="Subramanian S."/>
        </authorList>
    </citation>
    <scope>NUCLEOTIDE SEQUENCE [LARGE SCALE GENOMIC DNA]</scope>
    <source>
        <strain evidence="2 4">DSM 2261</strain>
    </source>
</reference>
<feature type="domain" description="Calcineurin-like phosphoesterase" evidence="1">
    <location>
        <begin position="48"/>
        <end position="243"/>
    </location>
</feature>
<dbReference type="Pfam" id="PF00149">
    <property type="entry name" value="Metallophos"/>
    <property type="match status" value="1"/>
</dbReference>
<accession>A0AAC8Q977</accession>
<keyword evidence="5" id="KW-1185">Reference proteome</keyword>
<dbReference type="Proteomes" id="UP000256345">
    <property type="component" value="Unassembled WGS sequence"/>
</dbReference>
<dbReference type="EMBL" id="QUMU01000018">
    <property type="protein sequence ID" value="REG22982.1"/>
    <property type="molecule type" value="Genomic_DNA"/>
</dbReference>
<protein>
    <submittedName>
        <fullName evidence="3">Calcineurin-like phosphoesterase family protein</fullName>
    </submittedName>
</protein>
<name>A0AAC8Q977_9BACT</name>
<evidence type="ECO:0000313" key="3">
    <source>
        <dbReference type="EMBL" id="REG22982.1"/>
    </source>
</evidence>
<sequence>MRILSIEKNPVHEWTYLSAAPRGGSELRHLPLLPATVDTLPPDLEALIVTSDLQGVATNAGFEGASALLGEVLAEELAILADLGELPHPNHIGILLAGDLYSDASAAVRGASGDVRSVWSAFAERFRWVVGVAGNHDTFGTPRERERLQQRPGLHLLDGEVRELDGLRVGGLSGIIGQAGKLWRREEEDYLAALREVLRPVPEVLVLHQGPDEPSGERRGSPAIRAELEGREELLVICGHSHWEEPLAELAGGAQVLNVDGRAVLLRRGN</sequence>
<dbReference type="InterPro" id="IPR029052">
    <property type="entry name" value="Metallo-depent_PP-like"/>
</dbReference>
<dbReference type="RefSeq" id="WP_047857280.1">
    <property type="nucleotide sequence ID" value="NZ_CP011509.1"/>
</dbReference>
<organism evidence="2 4">
    <name type="scientific">Archangium gephyra</name>
    <dbReference type="NCBI Taxonomy" id="48"/>
    <lineage>
        <taxon>Bacteria</taxon>
        <taxon>Pseudomonadati</taxon>
        <taxon>Myxococcota</taxon>
        <taxon>Myxococcia</taxon>
        <taxon>Myxococcales</taxon>
        <taxon>Cystobacterineae</taxon>
        <taxon>Archangiaceae</taxon>
        <taxon>Archangium</taxon>
    </lineage>
</organism>
<proteinExistence type="predicted"/>
<dbReference type="Gene3D" id="3.60.21.10">
    <property type="match status" value="1"/>
</dbReference>
<dbReference type="EMBL" id="CP011509">
    <property type="protein sequence ID" value="AKJ03140.1"/>
    <property type="molecule type" value="Genomic_DNA"/>
</dbReference>
<dbReference type="SUPFAM" id="SSF56300">
    <property type="entry name" value="Metallo-dependent phosphatases"/>
    <property type="match status" value="1"/>
</dbReference>
<evidence type="ECO:0000313" key="5">
    <source>
        <dbReference type="Proteomes" id="UP000256345"/>
    </source>
</evidence>
<dbReference type="GO" id="GO:0016787">
    <property type="term" value="F:hydrolase activity"/>
    <property type="evidence" value="ECO:0007669"/>
    <property type="project" value="InterPro"/>
</dbReference>
<gene>
    <name evidence="2" type="ORF">AA314_04766</name>
    <name evidence="3" type="ORF">ATI61_118187</name>
</gene>
<dbReference type="Proteomes" id="UP000035579">
    <property type="component" value="Chromosome"/>
</dbReference>
<evidence type="ECO:0000313" key="2">
    <source>
        <dbReference type="EMBL" id="AKJ03140.1"/>
    </source>
</evidence>
<evidence type="ECO:0000313" key="4">
    <source>
        <dbReference type="Proteomes" id="UP000035579"/>
    </source>
</evidence>
<dbReference type="KEGG" id="age:AA314_04766"/>